<dbReference type="Proteomes" id="UP000254573">
    <property type="component" value="Unassembled WGS sequence"/>
</dbReference>
<dbReference type="STRING" id="93220.A6P55_03050"/>
<keyword evidence="6 9" id="KW-0067">ATP-binding</keyword>
<dbReference type="GO" id="GO:0005524">
    <property type="term" value="F:ATP binding"/>
    <property type="evidence" value="ECO:0007669"/>
    <property type="project" value="UniProtKB-KW"/>
</dbReference>
<evidence type="ECO:0000256" key="7">
    <source>
        <dbReference type="SAM" id="MobiDB-lite"/>
    </source>
</evidence>
<evidence type="ECO:0000259" key="8">
    <source>
        <dbReference type="PROSITE" id="PS50893"/>
    </source>
</evidence>
<keyword evidence="4" id="KW-0472">Membrane</keyword>
<dbReference type="SMART" id="SM00382">
    <property type="entry name" value="AAA"/>
    <property type="match status" value="1"/>
</dbReference>
<reference evidence="10 12" key="2">
    <citation type="submission" date="2019-08" db="EMBL/GenBank/DDBJ databases">
        <authorList>
            <person name="Peeters C."/>
        </authorList>
    </citation>
    <scope>NUCLEOTIDE SEQUENCE [LARGE SCALE GENOMIC DNA]</scope>
    <source>
        <strain evidence="10 12">LMG 31119</strain>
    </source>
</reference>
<dbReference type="SUPFAM" id="SSF52540">
    <property type="entry name" value="P-loop containing nucleoside triphosphate hydrolases"/>
    <property type="match status" value="1"/>
</dbReference>
<dbReference type="EMBL" id="CABPSO010000012">
    <property type="protein sequence ID" value="VVE69996.1"/>
    <property type="molecule type" value="Genomic_DNA"/>
</dbReference>
<evidence type="ECO:0000256" key="3">
    <source>
        <dbReference type="ARBA" id="ARBA00022475"/>
    </source>
</evidence>
<evidence type="ECO:0000313" key="10">
    <source>
        <dbReference type="EMBL" id="VVE69996.1"/>
    </source>
</evidence>
<evidence type="ECO:0000256" key="1">
    <source>
        <dbReference type="ARBA" id="ARBA00005417"/>
    </source>
</evidence>
<dbReference type="EMBL" id="UGSG01000001">
    <property type="protein sequence ID" value="SUA76017.1"/>
    <property type="molecule type" value="Genomic_DNA"/>
</dbReference>
<dbReference type="AlphaFoldDB" id="A0A378YHV5"/>
<dbReference type="RefSeq" id="WP_023595224.1">
    <property type="nucleotide sequence ID" value="NC_023018.2"/>
</dbReference>
<keyword evidence="12" id="KW-1185">Reference proteome</keyword>
<evidence type="ECO:0000256" key="2">
    <source>
        <dbReference type="ARBA" id="ARBA00022448"/>
    </source>
</evidence>
<dbReference type="EC" id="3.6.3.-" evidence="9"/>
<keyword evidence="5" id="KW-0547">Nucleotide-binding</keyword>
<name>A0A378YHV5_9BURK</name>
<organism evidence="9 11">
    <name type="scientific">Pandoraea pnomenusa</name>
    <dbReference type="NCBI Taxonomy" id="93220"/>
    <lineage>
        <taxon>Bacteria</taxon>
        <taxon>Pseudomonadati</taxon>
        <taxon>Pseudomonadota</taxon>
        <taxon>Betaproteobacteria</taxon>
        <taxon>Burkholderiales</taxon>
        <taxon>Burkholderiaceae</taxon>
        <taxon>Pandoraea</taxon>
    </lineage>
</organism>
<dbReference type="InterPro" id="IPR050166">
    <property type="entry name" value="ABC_transporter_ATP-bind"/>
</dbReference>
<keyword evidence="9" id="KW-0378">Hydrolase</keyword>
<protein>
    <submittedName>
        <fullName evidence="10">ABC transporter ATP-binding protein</fullName>
    </submittedName>
    <submittedName>
        <fullName evidence="9">Aliphatic sulfonates import ATP-binding protein SsuB</fullName>
        <ecNumber evidence="9">3.6.3.-</ecNumber>
    </submittedName>
</protein>
<feature type="region of interest" description="Disordered" evidence="7">
    <location>
        <begin position="1"/>
        <end position="26"/>
    </location>
</feature>
<dbReference type="KEGG" id="ppnm:LV28_05910"/>
<dbReference type="Gene3D" id="3.40.50.300">
    <property type="entry name" value="P-loop containing nucleotide triphosphate hydrolases"/>
    <property type="match status" value="1"/>
</dbReference>
<reference evidence="9 11" key="1">
    <citation type="submission" date="2018-06" db="EMBL/GenBank/DDBJ databases">
        <authorList>
            <consortium name="Pathogen Informatics"/>
            <person name="Doyle S."/>
        </authorList>
    </citation>
    <scope>NUCLEOTIDE SEQUENCE [LARGE SCALE GENOMIC DNA]</scope>
    <source>
        <strain evidence="9 11">NCTC13160</strain>
    </source>
</reference>
<dbReference type="PROSITE" id="PS00211">
    <property type="entry name" value="ABC_TRANSPORTER_1"/>
    <property type="match status" value="1"/>
</dbReference>
<keyword evidence="3" id="KW-1003">Cell membrane</keyword>
<keyword evidence="4" id="KW-0997">Cell inner membrane</keyword>
<evidence type="ECO:0000256" key="6">
    <source>
        <dbReference type="ARBA" id="ARBA00022840"/>
    </source>
</evidence>
<dbReference type="GO" id="GO:0016887">
    <property type="term" value="F:ATP hydrolysis activity"/>
    <property type="evidence" value="ECO:0007669"/>
    <property type="project" value="InterPro"/>
</dbReference>
<evidence type="ECO:0000313" key="11">
    <source>
        <dbReference type="Proteomes" id="UP000254573"/>
    </source>
</evidence>
<dbReference type="PANTHER" id="PTHR42788">
    <property type="entry name" value="TAURINE IMPORT ATP-BINDING PROTEIN-RELATED"/>
    <property type="match status" value="1"/>
</dbReference>
<dbReference type="KEGG" id="ppno:DA70_00405"/>
<dbReference type="GeneID" id="57199637"/>
<evidence type="ECO:0000313" key="12">
    <source>
        <dbReference type="Proteomes" id="UP000361468"/>
    </source>
</evidence>
<keyword evidence="2" id="KW-0813">Transport</keyword>
<dbReference type="InterPro" id="IPR003593">
    <property type="entry name" value="AAA+_ATPase"/>
</dbReference>
<dbReference type="InterPro" id="IPR003439">
    <property type="entry name" value="ABC_transporter-like_ATP-bd"/>
</dbReference>
<comment type="similarity">
    <text evidence="1">Belongs to the ABC transporter superfamily.</text>
</comment>
<dbReference type="InterPro" id="IPR027417">
    <property type="entry name" value="P-loop_NTPase"/>
</dbReference>
<dbReference type="PROSITE" id="PS50893">
    <property type="entry name" value="ABC_TRANSPORTER_2"/>
    <property type="match status" value="1"/>
</dbReference>
<dbReference type="Proteomes" id="UP000361468">
    <property type="component" value="Unassembled WGS sequence"/>
</dbReference>
<feature type="domain" description="ABC transporter" evidence="8">
    <location>
        <begin position="32"/>
        <end position="267"/>
    </location>
</feature>
<proteinExistence type="inferred from homology"/>
<accession>A0A378YHV5</accession>
<dbReference type="PANTHER" id="PTHR42788:SF13">
    <property type="entry name" value="ALIPHATIC SULFONATES IMPORT ATP-BINDING PROTEIN SSUB"/>
    <property type="match status" value="1"/>
</dbReference>
<evidence type="ECO:0000256" key="4">
    <source>
        <dbReference type="ARBA" id="ARBA00022519"/>
    </source>
</evidence>
<evidence type="ECO:0000313" key="9">
    <source>
        <dbReference type="EMBL" id="SUA76017.1"/>
    </source>
</evidence>
<evidence type="ECO:0000256" key="5">
    <source>
        <dbReference type="ARBA" id="ARBA00022741"/>
    </source>
</evidence>
<dbReference type="InterPro" id="IPR017871">
    <property type="entry name" value="ABC_transporter-like_CS"/>
</dbReference>
<dbReference type="CDD" id="cd03293">
    <property type="entry name" value="ABC_NrtD_SsuB_transporters"/>
    <property type="match status" value="1"/>
</dbReference>
<gene>
    <name evidence="9" type="primary">ssuB_3</name>
    <name evidence="9" type="ORF">NCTC13160_01170</name>
    <name evidence="10" type="ORF">PPN31119_03462</name>
</gene>
<sequence length="290" mass="31345">MTSPDRPDGVTTVRTTAPAHTQAPVPSPQPYISVSGLCVDFETQGRVTRVLNDIHLSVERGGFTSLVGPSGCGKSTLLKVLAGLQAPTLGRVSVGGMTPAEAVRQRRIGLVFQEAALMPWKSAFDNVCLLMEIVGTFGDKEAIRARALELLNIVGLGHAVDRKPSQLSGGMRQRVAIARALALDPEVLMMDEPFGALDAITREEMSDFLLDLWQRTGKTIVFVTHSIDEAVFLSRDVTVMATGPARILECLTVPLAYPRNEDSYATQAFAQTASHLRKRLKEGHRAGRAS</sequence>
<dbReference type="OrthoDB" id="9783039at2"/>
<dbReference type="Pfam" id="PF00005">
    <property type="entry name" value="ABC_tran"/>
    <property type="match status" value="1"/>
</dbReference>